<dbReference type="Pfam" id="PF16884">
    <property type="entry name" value="ADH_N_2"/>
    <property type="match status" value="1"/>
</dbReference>
<organism evidence="3">
    <name type="scientific">uncultured bacterium A1Q1_fos_91</name>
    <dbReference type="NCBI Taxonomy" id="1256591"/>
    <lineage>
        <taxon>Bacteria</taxon>
        <taxon>environmental samples</taxon>
    </lineage>
</organism>
<dbReference type="Gene3D" id="3.40.50.720">
    <property type="entry name" value="NAD(P)-binding Rossmann-like Domain"/>
    <property type="match status" value="1"/>
</dbReference>
<dbReference type="EMBL" id="JX649873">
    <property type="protein sequence ID" value="AGC71481.1"/>
    <property type="molecule type" value="Genomic_DNA"/>
</dbReference>
<dbReference type="FunFam" id="3.40.50.720:FF:000121">
    <property type="entry name" value="Prostaglandin reductase 2"/>
    <property type="match status" value="1"/>
</dbReference>
<dbReference type="GO" id="GO:0008270">
    <property type="term" value="F:zinc ion binding"/>
    <property type="evidence" value="ECO:0007669"/>
    <property type="project" value="InterPro"/>
</dbReference>
<dbReference type="SUPFAM" id="SSF51735">
    <property type="entry name" value="NAD(P)-binding Rossmann-fold domains"/>
    <property type="match status" value="1"/>
</dbReference>
<dbReference type="InterPro" id="IPR041694">
    <property type="entry name" value="ADH_N_2"/>
</dbReference>
<dbReference type="InterPro" id="IPR013149">
    <property type="entry name" value="ADH-like_C"/>
</dbReference>
<feature type="domain" description="Enoyl reductase (ER)" evidence="2">
    <location>
        <begin position="21"/>
        <end position="337"/>
    </location>
</feature>
<dbReference type="SUPFAM" id="SSF50129">
    <property type="entry name" value="GroES-like"/>
    <property type="match status" value="1"/>
</dbReference>
<keyword evidence="1" id="KW-0560">Oxidoreductase</keyword>
<dbReference type="AlphaFoldDB" id="L7VVX6"/>
<accession>L7VVX6</accession>
<evidence type="ECO:0000259" key="2">
    <source>
        <dbReference type="SMART" id="SM00829"/>
    </source>
</evidence>
<evidence type="ECO:0000313" key="3">
    <source>
        <dbReference type="EMBL" id="AGC71481.1"/>
    </source>
</evidence>
<dbReference type="PANTHER" id="PTHR43205">
    <property type="entry name" value="PROSTAGLANDIN REDUCTASE"/>
    <property type="match status" value="1"/>
</dbReference>
<dbReference type="Gene3D" id="3.90.180.10">
    <property type="entry name" value="Medium-chain alcohol dehydrogenases, catalytic domain"/>
    <property type="match status" value="1"/>
</dbReference>
<dbReference type="CDD" id="cd05288">
    <property type="entry name" value="PGDH"/>
    <property type="match status" value="1"/>
</dbReference>
<dbReference type="InterPro" id="IPR011032">
    <property type="entry name" value="GroES-like_sf"/>
</dbReference>
<dbReference type="PANTHER" id="PTHR43205:SF7">
    <property type="entry name" value="PROSTAGLANDIN REDUCTASE 1"/>
    <property type="match status" value="1"/>
</dbReference>
<evidence type="ECO:0000256" key="1">
    <source>
        <dbReference type="ARBA" id="ARBA00023002"/>
    </source>
</evidence>
<dbReference type="InterPro" id="IPR036291">
    <property type="entry name" value="NAD(P)-bd_dom_sf"/>
</dbReference>
<reference evidence="3" key="1">
    <citation type="submission" date="2012-09" db="EMBL/GenBank/DDBJ databases">
        <title>Metagenomic Characterization of a Microbial Community in Wastewater Detects High Levels of Antibiotic Resistance.</title>
        <authorList>
            <person name="Abrams M."/>
            <person name="Caldwell A."/>
            <person name="Vandaei E."/>
            <person name="Lee W."/>
            <person name="Perrott J."/>
            <person name="Khan S.Y."/>
            <person name="Ta J."/>
            <person name="Romero D."/>
            <person name="Nguyen V."/>
            <person name="Pourmand N."/>
            <person name="Ouverney C.C."/>
        </authorList>
    </citation>
    <scope>NUCLEOTIDE SEQUENCE</scope>
</reference>
<proteinExistence type="predicted"/>
<dbReference type="GO" id="GO:0016628">
    <property type="term" value="F:oxidoreductase activity, acting on the CH-CH group of donors, NAD or NADP as acceptor"/>
    <property type="evidence" value="ECO:0007669"/>
    <property type="project" value="InterPro"/>
</dbReference>
<dbReference type="InterPro" id="IPR045010">
    <property type="entry name" value="MDR_fam"/>
</dbReference>
<dbReference type="InterPro" id="IPR002364">
    <property type="entry name" value="Quin_OxRdtase/zeta-crystal_CS"/>
</dbReference>
<dbReference type="InterPro" id="IPR020843">
    <property type="entry name" value="ER"/>
</dbReference>
<dbReference type="SMART" id="SM00829">
    <property type="entry name" value="PKS_ER"/>
    <property type="match status" value="1"/>
</dbReference>
<dbReference type="Pfam" id="PF00107">
    <property type="entry name" value="ADH_zinc_N"/>
    <property type="match status" value="1"/>
</dbReference>
<dbReference type="PROSITE" id="PS01162">
    <property type="entry name" value="QOR_ZETA_CRYSTAL"/>
    <property type="match status" value="1"/>
</dbReference>
<protein>
    <submittedName>
        <fullName evidence="3">Putative oxidoreductase YncB</fullName>
    </submittedName>
</protein>
<name>L7VVX6_9BACT</name>
<sequence>MSTLPTTQKQILLARRPHGVPVAEDFALGTGPVPTTVGPGQVLLRQIYLSLDPAIRGWMSDSKSYLPPIAIGAPVRSGTLSQVVESSVPEWQPGDLCQALAAWEEYSLVPAAQLMGKITPVPGIPLSGMLNVLGGNGLTAYFGLYDVGQPQHGETVLVSAAAGGVGSIVGQLAKLRGCRVVGLTGTDDKCEWLCSELGFDAALNYKSKNLSQQLKDVCPKGVDVFFDGVGGELLDLVLPRLAMRGRVVVCGAISEINRTEPGPGLRNIMQLMAKRARMEGFVTLDYADRYAAARDELAGYVREGALKTRDEIVDGIEHAPAHLLRLFSGDHRGKLMVKVADPA</sequence>